<evidence type="ECO:0000256" key="2">
    <source>
        <dbReference type="SAM" id="Phobius"/>
    </source>
</evidence>
<evidence type="ECO:0000313" key="3">
    <source>
        <dbReference type="EMBL" id="RLQ89995.1"/>
    </source>
</evidence>
<dbReference type="EMBL" id="RCVZ01000031">
    <property type="protein sequence ID" value="RLQ89995.1"/>
    <property type="molecule type" value="Genomic_DNA"/>
</dbReference>
<keyword evidence="2" id="KW-1133">Transmembrane helix</keyword>
<keyword evidence="2" id="KW-0472">Membrane</keyword>
<dbReference type="Proteomes" id="UP000276770">
    <property type="component" value="Unassembled WGS sequence"/>
</dbReference>
<organism evidence="3 4">
    <name type="scientific">Falsibacillus albus</name>
    <dbReference type="NCBI Taxonomy" id="2478915"/>
    <lineage>
        <taxon>Bacteria</taxon>
        <taxon>Bacillati</taxon>
        <taxon>Bacillota</taxon>
        <taxon>Bacilli</taxon>
        <taxon>Bacillales</taxon>
        <taxon>Bacillaceae</taxon>
        <taxon>Falsibacillus</taxon>
    </lineage>
</organism>
<keyword evidence="2" id="KW-0812">Transmembrane</keyword>
<feature type="transmembrane region" description="Helical" evidence="2">
    <location>
        <begin position="6"/>
        <end position="24"/>
    </location>
</feature>
<dbReference type="AlphaFoldDB" id="A0A3L7JI36"/>
<name>A0A3L7JI36_9BACI</name>
<evidence type="ECO:0000256" key="1">
    <source>
        <dbReference type="SAM" id="MobiDB-lite"/>
    </source>
</evidence>
<evidence type="ECO:0000313" key="4">
    <source>
        <dbReference type="Proteomes" id="UP000276770"/>
    </source>
</evidence>
<protein>
    <submittedName>
        <fullName evidence="3">Uncharacterized protein</fullName>
    </submittedName>
</protein>
<accession>A0A3L7JI36</accession>
<comment type="caution">
    <text evidence="3">The sequence shown here is derived from an EMBL/GenBank/DDBJ whole genome shotgun (WGS) entry which is preliminary data.</text>
</comment>
<gene>
    <name evidence="3" type="ORF">D9X91_21930</name>
</gene>
<feature type="region of interest" description="Disordered" evidence="1">
    <location>
        <begin position="43"/>
        <end position="62"/>
    </location>
</feature>
<keyword evidence="4" id="KW-1185">Reference proteome</keyword>
<proteinExistence type="predicted"/>
<sequence>METTSIILSIIASIGTIISLLLNFKLKKDLDTLRQQISGDRNIQSKGDNVINNTGDSSTIQR</sequence>
<reference evidence="3 4" key="1">
    <citation type="submission" date="2018-10" db="EMBL/GenBank/DDBJ databases">
        <title>Falsibacillus sp. genome draft.</title>
        <authorList>
            <person name="Shi S."/>
        </authorList>
    </citation>
    <scope>NUCLEOTIDE SEQUENCE [LARGE SCALE GENOMIC DNA]</scope>
    <source>
        <strain evidence="3 4">GY 10110</strain>
    </source>
</reference>